<dbReference type="Gene3D" id="6.10.250.330">
    <property type="match status" value="1"/>
</dbReference>
<evidence type="ECO:0000256" key="1">
    <source>
        <dbReference type="SAM" id="Coils"/>
    </source>
</evidence>
<feature type="coiled-coil region" evidence="1">
    <location>
        <begin position="42"/>
        <end position="69"/>
    </location>
</feature>
<gene>
    <name evidence="2" type="ORF">IQ266_13690</name>
</gene>
<keyword evidence="1" id="KW-0175">Coiled coil</keyword>
<protein>
    <submittedName>
        <fullName evidence="2">Uncharacterized protein</fullName>
    </submittedName>
</protein>
<sequence length="74" mass="8624">MQSVYRLKANELDDRFLESLRALWGDREIEIVISEADETAYLMANEANRQHLLQAIQDVEQQNNLAEVDLEEFA</sequence>
<evidence type="ECO:0000313" key="3">
    <source>
        <dbReference type="Proteomes" id="UP000625316"/>
    </source>
</evidence>
<dbReference type="RefSeq" id="WP_264325612.1">
    <property type="nucleotide sequence ID" value="NZ_JADEXQ010000044.1"/>
</dbReference>
<dbReference type="EMBL" id="JADEXQ010000044">
    <property type="protein sequence ID" value="MBE9030785.1"/>
    <property type="molecule type" value="Genomic_DNA"/>
</dbReference>
<name>A0A928Z519_9CYAN</name>
<dbReference type="AlphaFoldDB" id="A0A928Z519"/>
<organism evidence="2 3">
    <name type="scientific">Romeriopsis navalis LEGE 11480</name>
    <dbReference type="NCBI Taxonomy" id="2777977"/>
    <lineage>
        <taxon>Bacteria</taxon>
        <taxon>Bacillati</taxon>
        <taxon>Cyanobacteriota</taxon>
        <taxon>Cyanophyceae</taxon>
        <taxon>Leptolyngbyales</taxon>
        <taxon>Leptolyngbyaceae</taxon>
        <taxon>Romeriopsis</taxon>
        <taxon>Romeriopsis navalis</taxon>
    </lineage>
</organism>
<accession>A0A928Z519</accession>
<comment type="caution">
    <text evidence="2">The sequence shown here is derived from an EMBL/GenBank/DDBJ whole genome shotgun (WGS) entry which is preliminary data.</text>
</comment>
<proteinExistence type="predicted"/>
<keyword evidence="3" id="KW-1185">Reference proteome</keyword>
<dbReference type="Proteomes" id="UP000625316">
    <property type="component" value="Unassembled WGS sequence"/>
</dbReference>
<evidence type="ECO:0000313" key="2">
    <source>
        <dbReference type="EMBL" id="MBE9030785.1"/>
    </source>
</evidence>
<reference evidence="2" key="1">
    <citation type="submission" date="2020-10" db="EMBL/GenBank/DDBJ databases">
        <authorList>
            <person name="Castelo-Branco R."/>
            <person name="Eusebio N."/>
            <person name="Adriana R."/>
            <person name="Vieira A."/>
            <person name="Brugerolle De Fraissinette N."/>
            <person name="Rezende De Castro R."/>
            <person name="Schneider M.P."/>
            <person name="Vasconcelos V."/>
            <person name="Leao P.N."/>
        </authorList>
    </citation>
    <scope>NUCLEOTIDE SEQUENCE</scope>
    <source>
        <strain evidence="2">LEGE 11480</strain>
    </source>
</reference>